<feature type="transmembrane region" description="Helical" evidence="1">
    <location>
        <begin position="36"/>
        <end position="58"/>
    </location>
</feature>
<protein>
    <submittedName>
        <fullName evidence="2">Uncharacterized protein</fullName>
    </submittedName>
</protein>
<sequence>MDALRKLVIVIFGLCIAVGLSILVMIKGWGLEPKSWWWIIGVGIFGQIFAQLIVKLGITSKD</sequence>
<dbReference type="AlphaFoldDB" id="A0A6M3IS46"/>
<keyword evidence="1" id="KW-1133">Transmembrane helix</keyword>
<dbReference type="EMBL" id="MT141407">
    <property type="protein sequence ID" value="QJA60410.1"/>
    <property type="molecule type" value="Genomic_DNA"/>
</dbReference>
<proteinExistence type="predicted"/>
<organism evidence="2">
    <name type="scientific">viral metagenome</name>
    <dbReference type="NCBI Taxonomy" id="1070528"/>
    <lineage>
        <taxon>unclassified sequences</taxon>
        <taxon>metagenomes</taxon>
        <taxon>organismal metagenomes</taxon>
    </lineage>
</organism>
<evidence type="ECO:0000256" key="1">
    <source>
        <dbReference type="SAM" id="Phobius"/>
    </source>
</evidence>
<reference evidence="2" key="1">
    <citation type="submission" date="2020-03" db="EMBL/GenBank/DDBJ databases">
        <title>The deep terrestrial virosphere.</title>
        <authorList>
            <person name="Holmfeldt K."/>
            <person name="Nilsson E."/>
            <person name="Simone D."/>
            <person name="Lopez-Fernandez M."/>
            <person name="Wu X."/>
            <person name="de Brujin I."/>
            <person name="Lundin D."/>
            <person name="Andersson A."/>
            <person name="Bertilsson S."/>
            <person name="Dopson M."/>
        </authorList>
    </citation>
    <scope>NUCLEOTIDE SEQUENCE</scope>
    <source>
        <strain evidence="2">MM415B01121</strain>
    </source>
</reference>
<keyword evidence="1" id="KW-0812">Transmembrane</keyword>
<accession>A0A6M3IS46</accession>
<feature type="transmembrane region" description="Helical" evidence="1">
    <location>
        <begin position="7"/>
        <end position="30"/>
    </location>
</feature>
<evidence type="ECO:0000313" key="2">
    <source>
        <dbReference type="EMBL" id="QJA60410.1"/>
    </source>
</evidence>
<name>A0A6M3IS46_9ZZZZ</name>
<keyword evidence="1" id="KW-0472">Membrane</keyword>
<gene>
    <name evidence="2" type="ORF">MM415B01121_0028</name>
</gene>